<evidence type="ECO:0000256" key="5">
    <source>
        <dbReference type="ARBA" id="ARBA00022860"/>
    </source>
</evidence>
<dbReference type="SUPFAM" id="SSF47095">
    <property type="entry name" value="HMG-box"/>
    <property type="match status" value="1"/>
</dbReference>
<dbReference type="SMART" id="SM00398">
    <property type="entry name" value="HMG"/>
    <property type="match status" value="1"/>
</dbReference>
<feature type="region of interest" description="Disordered" evidence="13">
    <location>
        <begin position="157"/>
        <end position="188"/>
    </location>
</feature>
<evidence type="ECO:0000256" key="12">
    <source>
        <dbReference type="PROSITE-ProRule" id="PRU00267"/>
    </source>
</evidence>
<dbReference type="PANTHER" id="PTHR10270:SF161">
    <property type="entry name" value="SEX-DETERMINING REGION Y PROTEIN"/>
    <property type="match status" value="1"/>
</dbReference>
<evidence type="ECO:0000256" key="8">
    <source>
        <dbReference type="ARBA" id="ARBA00023159"/>
    </source>
</evidence>
<feature type="compositionally biased region" description="Polar residues" evidence="13">
    <location>
        <begin position="367"/>
        <end position="383"/>
    </location>
</feature>
<reference evidence="15 16" key="1">
    <citation type="submission" date="2024-08" db="EMBL/GenBank/DDBJ databases">
        <authorList>
            <person name="Cucini C."/>
            <person name="Frati F."/>
        </authorList>
    </citation>
    <scope>NUCLEOTIDE SEQUENCE [LARGE SCALE GENOMIC DNA]</scope>
</reference>
<sequence>MAKYTKSLTVDNGNGRLTDYSYPRQSSNRSLDAFTDESHEDLEITAAEALTHLNKFIYVYPDRSKEQKSEQHADFGTDNVDASSLSPITRPLKVLPEQGCGNINPEYTFLPIHKFTSGNKHHSPKKSKKLVKQSCPIEEEQIPLLKEIKSLPKSSFERSKVTDDAVVPETSRSLSKRNSSSEGCESEDGELMICEKNKSEMHGELQITPDDFVHKKSSRKNHIKRPLNAFMVWSKINRRKMMEDDPTLHHSLISKRLGEGWKSLPASEKQRYFDEAKRLGFVEKIVFSFFTLQYCMPISIDDIENRFFNCRELHSQVYPDYKYKPRRKSAPVRSETHPNTSHMSTYSEIVSTTDGCIDLTLKGPNQHISSSTVSQPRSTFPTSDTEEKKKPLLKNRRAWSAHDETDAVDDGSSS</sequence>
<dbReference type="EMBL" id="CAXLJM020000072">
    <property type="protein sequence ID" value="CAL8127289.1"/>
    <property type="molecule type" value="Genomic_DNA"/>
</dbReference>
<evidence type="ECO:0000256" key="4">
    <source>
        <dbReference type="ARBA" id="ARBA00022782"/>
    </source>
</evidence>
<keyword evidence="12" id="KW-0539">Nucleus</keyword>
<comment type="subcellular location">
    <subcellularLocation>
        <location evidence="1">Nucleus speckle</location>
    </subcellularLocation>
</comment>
<evidence type="ECO:0000256" key="2">
    <source>
        <dbReference type="ARBA" id="ARBA00005998"/>
    </source>
</evidence>
<evidence type="ECO:0000313" key="16">
    <source>
        <dbReference type="Proteomes" id="UP001642540"/>
    </source>
</evidence>
<comment type="function">
    <text evidence="11">Transcriptional regulator that controls a genetic switch in male development. It is necessary and sufficient for initiating male sex determination by directing the development of supporting cell precursors (pre-Sertoli cells) as Sertoli rather than granulosa cells. Involved in different aspects of gene regulation including promoter activation or repression. Binds to the DNA consensus sequence 5'-[AT]AACAA[AT]-3'. SRY HMG box recognizes DNA by partial intercalation in the minor groove and promotes DNA bending. Also involved in pre-mRNA splicing. In male adult brain involved in the maintenance of motor functions of dopaminergic neurons.</text>
</comment>
<feature type="region of interest" description="Disordered" evidence="13">
    <location>
        <begin position="325"/>
        <end position="345"/>
    </location>
</feature>
<keyword evidence="4" id="KW-0221">Differentiation</keyword>
<dbReference type="InterPro" id="IPR036910">
    <property type="entry name" value="HMG_box_dom_sf"/>
</dbReference>
<evidence type="ECO:0000256" key="1">
    <source>
        <dbReference type="ARBA" id="ARBA00004324"/>
    </source>
</evidence>
<dbReference type="PANTHER" id="PTHR10270">
    <property type="entry name" value="SOX TRANSCRIPTION FACTOR"/>
    <property type="match status" value="1"/>
</dbReference>
<keyword evidence="6" id="KW-0726">Sexual differentiation</keyword>
<evidence type="ECO:0000256" key="3">
    <source>
        <dbReference type="ARBA" id="ARBA00019052"/>
    </source>
</evidence>
<comment type="caution">
    <text evidence="15">The sequence shown here is derived from an EMBL/GenBank/DDBJ whole genome shotgun (WGS) entry which is preliminary data.</text>
</comment>
<dbReference type="InterPro" id="IPR009071">
    <property type="entry name" value="HMG_box_dom"/>
</dbReference>
<evidence type="ECO:0000256" key="13">
    <source>
        <dbReference type="SAM" id="MobiDB-lite"/>
    </source>
</evidence>
<keyword evidence="5" id="KW-0112">Calmodulin-binding</keyword>
<evidence type="ECO:0000256" key="6">
    <source>
        <dbReference type="ARBA" id="ARBA00022928"/>
    </source>
</evidence>
<keyword evidence="16" id="KW-1185">Reference proteome</keyword>
<evidence type="ECO:0000256" key="9">
    <source>
        <dbReference type="ARBA" id="ARBA00023163"/>
    </source>
</evidence>
<dbReference type="Pfam" id="PF00505">
    <property type="entry name" value="HMG_box"/>
    <property type="match status" value="1"/>
</dbReference>
<evidence type="ECO:0000256" key="11">
    <source>
        <dbReference type="ARBA" id="ARBA00045821"/>
    </source>
</evidence>
<comment type="similarity">
    <text evidence="2">Belongs to the SRY family.</text>
</comment>
<dbReference type="Gene3D" id="1.10.30.10">
    <property type="entry name" value="High mobility group box domain"/>
    <property type="match status" value="1"/>
</dbReference>
<dbReference type="Proteomes" id="UP001642540">
    <property type="component" value="Unassembled WGS sequence"/>
</dbReference>
<dbReference type="CDD" id="cd22004">
    <property type="entry name" value="HMG-box_SOX"/>
    <property type="match status" value="1"/>
</dbReference>
<proteinExistence type="inferred from homology"/>
<feature type="region of interest" description="Disordered" evidence="13">
    <location>
        <begin position="367"/>
        <end position="414"/>
    </location>
</feature>
<feature type="compositionally biased region" description="Low complexity" evidence="13">
    <location>
        <begin position="171"/>
        <end position="183"/>
    </location>
</feature>
<accession>A0ABP1REN7</accession>
<keyword evidence="9" id="KW-0804">Transcription</keyword>
<gene>
    <name evidence="15" type="ORF">ODALV1_LOCUS21766</name>
</gene>
<protein>
    <recommendedName>
        <fullName evidence="3">Sex-determining region Y protein</fullName>
    </recommendedName>
    <alternativeName>
        <fullName evidence="10">Testis-determining factor</fullName>
    </alternativeName>
</protein>
<evidence type="ECO:0000256" key="10">
    <source>
        <dbReference type="ARBA" id="ARBA00032498"/>
    </source>
</evidence>
<evidence type="ECO:0000259" key="14">
    <source>
        <dbReference type="PROSITE" id="PS50118"/>
    </source>
</evidence>
<dbReference type="InterPro" id="IPR050140">
    <property type="entry name" value="SRY-related_HMG-box_TF-like"/>
</dbReference>
<keyword evidence="7 12" id="KW-0238">DNA-binding</keyword>
<evidence type="ECO:0000313" key="15">
    <source>
        <dbReference type="EMBL" id="CAL8127289.1"/>
    </source>
</evidence>
<feature type="domain" description="HMG box" evidence="14">
    <location>
        <begin position="223"/>
        <end position="278"/>
    </location>
</feature>
<feature type="DNA-binding region" description="HMG box" evidence="12">
    <location>
        <begin position="223"/>
        <end position="278"/>
    </location>
</feature>
<evidence type="ECO:0000256" key="7">
    <source>
        <dbReference type="ARBA" id="ARBA00023125"/>
    </source>
</evidence>
<dbReference type="PROSITE" id="PS50118">
    <property type="entry name" value="HMG_BOX_2"/>
    <property type="match status" value="1"/>
</dbReference>
<keyword evidence="8" id="KW-0010">Activator</keyword>
<organism evidence="15 16">
    <name type="scientific">Orchesella dallaii</name>
    <dbReference type="NCBI Taxonomy" id="48710"/>
    <lineage>
        <taxon>Eukaryota</taxon>
        <taxon>Metazoa</taxon>
        <taxon>Ecdysozoa</taxon>
        <taxon>Arthropoda</taxon>
        <taxon>Hexapoda</taxon>
        <taxon>Collembola</taxon>
        <taxon>Entomobryomorpha</taxon>
        <taxon>Entomobryoidea</taxon>
        <taxon>Orchesellidae</taxon>
        <taxon>Orchesellinae</taxon>
        <taxon>Orchesella</taxon>
    </lineage>
</organism>
<name>A0ABP1REN7_9HEXA</name>